<evidence type="ECO:0000256" key="5">
    <source>
        <dbReference type="ARBA" id="ARBA00023136"/>
    </source>
</evidence>
<comment type="subcellular location">
    <subcellularLocation>
        <location evidence="1">Membrane</location>
    </subcellularLocation>
</comment>
<keyword evidence="3" id="KW-0378">Hydrolase</keyword>
<keyword evidence="2" id="KW-0547">Nucleotide-binding</keyword>
<dbReference type="InterPro" id="IPR045063">
    <property type="entry name" value="Dynamin_N"/>
</dbReference>
<evidence type="ECO:0000313" key="8">
    <source>
        <dbReference type="Proteomes" id="UP000671852"/>
    </source>
</evidence>
<dbReference type="GO" id="GO:0005524">
    <property type="term" value="F:ATP binding"/>
    <property type="evidence" value="ECO:0007669"/>
    <property type="project" value="UniProtKB-KW"/>
</dbReference>
<evidence type="ECO:0000313" key="7">
    <source>
        <dbReference type="EMBL" id="QSZ41057.1"/>
    </source>
</evidence>
<dbReference type="InterPro" id="IPR027417">
    <property type="entry name" value="P-loop_NTPase"/>
</dbReference>
<accession>A0A975AYQ7</accession>
<dbReference type="RefSeq" id="WP_207562329.1">
    <property type="nucleotide sequence ID" value="NZ_CP046072.1"/>
</dbReference>
<evidence type="ECO:0000256" key="2">
    <source>
        <dbReference type="ARBA" id="ARBA00022741"/>
    </source>
</evidence>
<sequence>MKHLQNIVREYKETYLNEELFDDTISGEIKHKQKLLLDEKFLPSVGLKSLFNKLLRRSTYPMEVAIVGQFSSGKSTFLNALLSKDILPTGITPVTSKVNYINYSDEYKLKVTYNNGADEYHPLESISNFTDQRYSMEDVKYITLYAPMEILKDISFVDTPGLNSQSLSDTQVTKKILRDVDGIIWLTLLDNAGKESESQVLSEYLENFKDKSLCVLNQKDKFDSKQVETTVGYMQMNFKDFFVQVIPISAKQALDSRVNQKDVLINSALISMQKSFNETSKLYKNEDDLSFFQKEFEIYSENIKAIQNKDNSKDKELMKESNISEVLDFIENTIRPQAKASKEYSIKKELQDICDILIKEYESILGVYESLVEILKSKESEVLVAFDSVTHKHSKALSLTYRQMESIVESVRDAIYENIKQKQSSYYKVEKGIFAQSSIKRYDYESTYVDGEAIMSALFYNNQSLDKQINSALAYSKSIEKQSSEDLKGVFRILKYAIQLWQEPYELIKKHREIASDLEFANTRQFVSKAYENIILPYHRLILTNITYLQKNFAYFHGAFAFSYKQVTQEAIFLIQQKIDIQTTSFEKDPLKYSLSTPTSDEIMEIVKESFSFDKVEAFLTSKRNYLFKTIERSKEEFLEVNTQQIEYVTSKKEIYEQKIKELKDIKLNKESNE</sequence>
<dbReference type="GO" id="GO:0005525">
    <property type="term" value="F:GTP binding"/>
    <property type="evidence" value="ECO:0007669"/>
    <property type="project" value="UniProtKB-KW"/>
</dbReference>
<reference evidence="7" key="1">
    <citation type="submission" date="2019-11" db="EMBL/GenBank/DDBJ databases">
        <authorList>
            <person name="Kojima H."/>
        </authorList>
    </citation>
    <scope>NUCLEOTIDE SEQUENCE</scope>
    <source>
        <strain evidence="7">H1576</strain>
    </source>
</reference>
<dbReference type="Proteomes" id="UP000671852">
    <property type="component" value="Chromosome"/>
</dbReference>
<dbReference type="CDD" id="cd09912">
    <property type="entry name" value="DLP_2"/>
    <property type="match status" value="1"/>
</dbReference>
<evidence type="ECO:0000256" key="1">
    <source>
        <dbReference type="ARBA" id="ARBA00004370"/>
    </source>
</evidence>
<feature type="domain" description="Dynamin N-terminal" evidence="6">
    <location>
        <begin position="64"/>
        <end position="218"/>
    </location>
</feature>
<dbReference type="KEGG" id="saqt:GJV85_02645"/>
<dbReference type="SUPFAM" id="SSF52540">
    <property type="entry name" value="P-loop containing nucleoside triphosphate hydrolases"/>
    <property type="match status" value="1"/>
</dbReference>
<dbReference type="AlphaFoldDB" id="A0A975AYQ7"/>
<evidence type="ECO:0000256" key="3">
    <source>
        <dbReference type="ARBA" id="ARBA00022801"/>
    </source>
</evidence>
<gene>
    <name evidence="7" type="ORF">GJV85_02645</name>
</gene>
<dbReference type="GO" id="GO:0003924">
    <property type="term" value="F:GTPase activity"/>
    <property type="evidence" value="ECO:0007669"/>
    <property type="project" value="InterPro"/>
</dbReference>
<reference evidence="7" key="2">
    <citation type="submission" date="2021-04" db="EMBL/GenBank/DDBJ databases">
        <title>Isolation and characterization of a novel species of the genus Sulfurimonas.</title>
        <authorList>
            <person name="Fukui M."/>
        </authorList>
    </citation>
    <scope>NUCLEOTIDE SEQUENCE</scope>
    <source>
        <strain evidence="7">H1576</strain>
    </source>
</reference>
<protein>
    <submittedName>
        <fullName evidence="7">ATP-binding protein</fullName>
    </submittedName>
</protein>
<evidence type="ECO:0000256" key="4">
    <source>
        <dbReference type="ARBA" id="ARBA00023134"/>
    </source>
</evidence>
<organism evidence="7 8">
    <name type="scientific">Sulfurimonas aquatica</name>
    <dbReference type="NCBI Taxonomy" id="2672570"/>
    <lineage>
        <taxon>Bacteria</taxon>
        <taxon>Pseudomonadati</taxon>
        <taxon>Campylobacterota</taxon>
        <taxon>Epsilonproteobacteria</taxon>
        <taxon>Campylobacterales</taxon>
        <taxon>Sulfurimonadaceae</taxon>
        <taxon>Sulfurimonas</taxon>
    </lineage>
</organism>
<evidence type="ECO:0000259" key="6">
    <source>
        <dbReference type="Pfam" id="PF00350"/>
    </source>
</evidence>
<dbReference type="GO" id="GO:0008053">
    <property type="term" value="P:mitochondrial fusion"/>
    <property type="evidence" value="ECO:0007669"/>
    <property type="project" value="TreeGrafter"/>
</dbReference>
<dbReference type="PANTHER" id="PTHR10465:SF0">
    <property type="entry name" value="SARCALUMENIN"/>
    <property type="match status" value="1"/>
</dbReference>
<dbReference type="Gene3D" id="3.40.50.300">
    <property type="entry name" value="P-loop containing nucleotide triphosphate hydrolases"/>
    <property type="match status" value="1"/>
</dbReference>
<keyword evidence="8" id="KW-1185">Reference proteome</keyword>
<dbReference type="Pfam" id="PF00350">
    <property type="entry name" value="Dynamin_N"/>
    <property type="match status" value="1"/>
</dbReference>
<dbReference type="EMBL" id="CP046072">
    <property type="protein sequence ID" value="QSZ41057.1"/>
    <property type="molecule type" value="Genomic_DNA"/>
</dbReference>
<dbReference type="InterPro" id="IPR027094">
    <property type="entry name" value="Mitofusin_fam"/>
</dbReference>
<keyword evidence="5" id="KW-0472">Membrane</keyword>
<name>A0A975AYQ7_9BACT</name>
<dbReference type="GO" id="GO:0016020">
    <property type="term" value="C:membrane"/>
    <property type="evidence" value="ECO:0007669"/>
    <property type="project" value="UniProtKB-SubCell"/>
</dbReference>
<keyword evidence="4" id="KW-0342">GTP-binding</keyword>
<keyword evidence="7" id="KW-0067">ATP-binding</keyword>
<proteinExistence type="predicted"/>
<dbReference type="PANTHER" id="PTHR10465">
    <property type="entry name" value="TRANSMEMBRANE GTPASE FZO1"/>
    <property type="match status" value="1"/>
</dbReference>